<sequence length="179" mass="18737">MADPVSSLSSLPSLATRPGVAQCLDMYAKLASGVCVVTTRGADGRPACATVSSAAAVSAAPALMSLCLANASRTLAALRDHGSFALHVLDERHRPWAERCADPLATAADRFGEEQAEYVHGVPVRTDALAWSVCAVTDVRAYGDHHLVVGEVLAAHTGTGHPLLWYDRGFHGRSGARHG</sequence>
<dbReference type="SMART" id="SM00903">
    <property type="entry name" value="Flavin_Reduct"/>
    <property type="match status" value="1"/>
</dbReference>
<dbReference type="InterPro" id="IPR002563">
    <property type="entry name" value="Flavin_Rdtase-like_dom"/>
</dbReference>
<evidence type="ECO:0000313" key="3">
    <source>
        <dbReference type="EMBL" id="WTT19693.1"/>
    </source>
</evidence>
<dbReference type="AlphaFoldDB" id="A0AAU2A799"/>
<dbReference type="InterPro" id="IPR050268">
    <property type="entry name" value="NADH-dep_flavin_reductase"/>
</dbReference>
<feature type="domain" description="Flavin reductase like" evidence="2">
    <location>
        <begin position="27"/>
        <end position="172"/>
    </location>
</feature>
<accession>A0AAU2A799</accession>
<dbReference type="GO" id="GO:0042602">
    <property type="term" value="F:riboflavin reductase (NADPH) activity"/>
    <property type="evidence" value="ECO:0007669"/>
    <property type="project" value="TreeGrafter"/>
</dbReference>
<name>A0AAU2A799_9ACTN</name>
<reference evidence="3" key="1">
    <citation type="submission" date="2022-10" db="EMBL/GenBank/DDBJ databases">
        <title>The complete genomes of actinobacterial strains from the NBC collection.</title>
        <authorList>
            <person name="Joergensen T.S."/>
            <person name="Alvarez Arevalo M."/>
            <person name="Sterndorff E.B."/>
            <person name="Faurdal D."/>
            <person name="Vuksanovic O."/>
            <person name="Mourched A.-S."/>
            <person name="Charusanti P."/>
            <person name="Shaw S."/>
            <person name="Blin K."/>
            <person name="Weber T."/>
        </authorList>
    </citation>
    <scope>NUCLEOTIDE SEQUENCE</scope>
    <source>
        <strain evidence="3">NBC_00093</strain>
    </source>
</reference>
<evidence type="ECO:0000259" key="2">
    <source>
        <dbReference type="SMART" id="SM00903"/>
    </source>
</evidence>
<proteinExistence type="predicted"/>
<dbReference type="InterPro" id="IPR012349">
    <property type="entry name" value="Split_barrel_FMN-bd"/>
</dbReference>
<dbReference type="SUPFAM" id="SSF50475">
    <property type="entry name" value="FMN-binding split barrel"/>
    <property type="match status" value="1"/>
</dbReference>
<organism evidence="3">
    <name type="scientific">Streptomyces sp. NBC_00093</name>
    <dbReference type="NCBI Taxonomy" id="2975649"/>
    <lineage>
        <taxon>Bacteria</taxon>
        <taxon>Bacillati</taxon>
        <taxon>Actinomycetota</taxon>
        <taxon>Actinomycetes</taxon>
        <taxon>Kitasatosporales</taxon>
        <taxon>Streptomycetaceae</taxon>
        <taxon>Streptomyces</taxon>
    </lineage>
</organism>
<dbReference type="GO" id="GO:0006208">
    <property type="term" value="P:pyrimidine nucleobase catabolic process"/>
    <property type="evidence" value="ECO:0007669"/>
    <property type="project" value="TreeGrafter"/>
</dbReference>
<protein>
    <submittedName>
        <fullName evidence="3">Flavin reductase family protein</fullName>
    </submittedName>
</protein>
<dbReference type="Gene3D" id="2.30.110.10">
    <property type="entry name" value="Electron Transport, Fmn-binding Protein, Chain A"/>
    <property type="match status" value="1"/>
</dbReference>
<dbReference type="Pfam" id="PF01613">
    <property type="entry name" value="Flavin_Reduct"/>
    <property type="match status" value="1"/>
</dbReference>
<dbReference type="EMBL" id="CP108222">
    <property type="protein sequence ID" value="WTT19693.1"/>
    <property type="molecule type" value="Genomic_DNA"/>
</dbReference>
<keyword evidence="1" id="KW-0560">Oxidoreductase</keyword>
<dbReference type="GO" id="GO:0010181">
    <property type="term" value="F:FMN binding"/>
    <property type="evidence" value="ECO:0007669"/>
    <property type="project" value="InterPro"/>
</dbReference>
<dbReference type="PANTHER" id="PTHR30466:SF1">
    <property type="entry name" value="FMN REDUCTASE (NADH) RUTF"/>
    <property type="match status" value="1"/>
</dbReference>
<evidence type="ECO:0000256" key="1">
    <source>
        <dbReference type="ARBA" id="ARBA00023002"/>
    </source>
</evidence>
<dbReference type="PANTHER" id="PTHR30466">
    <property type="entry name" value="FLAVIN REDUCTASE"/>
    <property type="match status" value="1"/>
</dbReference>
<gene>
    <name evidence="3" type="ORF">OHA22_31280</name>
</gene>